<gene>
    <name evidence="1" type="ORF">FAES_3743</name>
</gene>
<dbReference type="Proteomes" id="UP000011058">
    <property type="component" value="Chromosome"/>
</dbReference>
<dbReference type="EMBL" id="HE796683">
    <property type="protein sequence ID" value="CCH01750.1"/>
    <property type="molecule type" value="Genomic_DNA"/>
</dbReference>
<dbReference type="OrthoDB" id="258246at2"/>
<organism evidence="1 2">
    <name type="scientific">Fibrella aestuarina BUZ 2</name>
    <dbReference type="NCBI Taxonomy" id="1166018"/>
    <lineage>
        <taxon>Bacteria</taxon>
        <taxon>Pseudomonadati</taxon>
        <taxon>Bacteroidota</taxon>
        <taxon>Cytophagia</taxon>
        <taxon>Cytophagales</taxon>
        <taxon>Spirosomataceae</taxon>
        <taxon>Fibrella</taxon>
    </lineage>
</organism>
<dbReference type="KEGG" id="fae:FAES_3743"/>
<evidence type="ECO:0000313" key="2">
    <source>
        <dbReference type="Proteomes" id="UP000011058"/>
    </source>
</evidence>
<keyword evidence="2" id="KW-1185">Reference proteome</keyword>
<dbReference type="PATRIC" id="fig|1166018.3.peg.5527"/>
<proteinExistence type="predicted"/>
<protein>
    <submittedName>
        <fullName evidence="1">Uncharacterized protein</fullName>
    </submittedName>
</protein>
<name>I0KC97_9BACT</name>
<dbReference type="RefSeq" id="WP_015332849.1">
    <property type="nucleotide sequence ID" value="NC_020054.1"/>
</dbReference>
<accession>I0KC97</accession>
<dbReference type="AlphaFoldDB" id="I0KC97"/>
<sequence>MIALRLDIAKRITTHTGRRTFANLCLNGGLYASIFAPGARLLDTVLSKESTITMMGRTSAKGLEAYASPDERRIMQEFKKSA</sequence>
<reference evidence="1 2" key="1">
    <citation type="journal article" date="2012" name="J. Bacteriol.">
        <title>Genome Sequence of Fibrella aestuarina BUZ 2T, a Filamentous Marine Bacterium.</title>
        <authorList>
            <person name="Filippini M."/>
            <person name="Qi W."/>
            <person name="Blom J."/>
            <person name="Goesmann A."/>
            <person name="Smits T.H."/>
            <person name="Bagheri H.C."/>
        </authorList>
    </citation>
    <scope>NUCLEOTIDE SEQUENCE [LARGE SCALE GENOMIC DNA]</scope>
    <source>
        <strain evidence="2">BUZ 2T</strain>
    </source>
</reference>
<evidence type="ECO:0000313" key="1">
    <source>
        <dbReference type="EMBL" id="CCH01750.1"/>
    </source>
</evidence>
<dbReference type="HOGENOM" id="CLU_2553233_0_0_10"/>